<feature type="transmembrane region" description="Helical" evidence="1">
    <location>
        <begin position="65"/>
        <end position="87"/>
    </location>
</feature>
<accession>A0A8S0SAM3</accession>
<dbReference type="Gene3D" id="3.40.50.300">
    <property type="entry name" value="P-loop containing nucleotide triphosphate hydrolases"/>
    <property type="match status" value="1"/>
</dbReference>
<dbReference type="OrthoDB" id="3370at2759"/>
<dbReference type="EMBL" id="CACTIH010004148">
    <property type="protein sequence ID" value="CAA2989771.1"/>
    <property type="molecule type" value="Genomic_DNA"/>
</dbReference>
<protein>
    <submittedName>
        <fullName evidence="2">DEAD-box ATP-dependent RNA helicase 1</fullName>
    </submittedName>
</protein>
<dbReference type="InterPro" id="IPR027417">
    <property type="entry name" value="P-loop_NTPase"/>
</dbReference>
<keyword evidence="2" id="KW-0347">Helicase</keyword>
<reference evidence="2 3" key="1">
    <citation type="submission" date="2019-12" db="EMBL/GenBank/DDBJ databases">
        <authorList>
            <person name="Alioto T."/>
            <person name="Alioto T."/>
            <person name="Gomez Garrido J."/>
        </authorList>
    </citation>
    <scope>NUCLEOTIDE SEQUENCE [LARGE SCALE GENOMIC DNA]</scope>
</reference>
<keyword evidence="2" id="KW-0378">Hydrolase</keyword>
<proteinExistence type="predicted"/>
<keyword evidence="2" id="KW-0067">ATP-binding</keyword>
<dbReference type="AlphaFoldDB" id="A0A8S0SAM3"/>
<dbReference type="GO" id="GO:0004386">
    <property type="term" value="F:helicase activity"/>
    <property type="evidence" value="ECO:0007669"/>
    <property type="project" value="UniProtKB-KW"/>
</dbReference>
<evidence type="ECO:0000313" key="3">
    <source>
        <dbReference type="Proteomes" id="UP000594638"/>
    </source>
</evidence>
<sequence length="140" mass="15525">MRVAVWQETIGTTSFEYDLCINSPTRSEKTLAYALPIVQTLSSREIKCVRALVVLSTRDLPVKEVFASLVLAMGLSVGLAIGESLIVNEISNLIKKPTSEADIYFDVRRFLIGLEKFSGHIGSNTKKANGQYLQYEGFYA</sequence>
<name>A0A8S0SAM3_OLEEU</name>
<keyword evidence="2" id="KW-0547">Nucleotide-binding</keyword>
<comment type="caution">
    <text evidence="2">The sequence shown here is derived from an EMBL/GenBank/DDBJ whole genome shotgun (WGS) entry which is preliminary data.</text>
</comment>
<evidence type="ECO:0000313" key="2">
    <source>
        <dbReference type="EMBL" id="CAA2989771.1"/>
    </source>
</evidence>
<keyword evidence="3" id="KW-1185">Reference proteome</keyword>
<dbReference type="Gramene" id="OE9A117149T1">
    <property type="protein sequence ID" value="OE9A117149C1"/>
    <property type="gene ID" value="OE9A117149"/>
</dbReference>
<dbReference type="SUPFAM" id="SSF52540">
    <property type="entry name" value="P-loop containing nucleoside triphosphate hydrolases"/>
    <property type="match status" value="1"/>
</dbReference>
<evidence type="ECO:0000256" key="1">
    <source>
        <dbReference type="SAM" id="Phobius"/>
    </source>
</evidence>
<keyword evidence="1" id="KW-0472">Membrane</keyword>
<dbReference type="Proteomes" id="UP000594638">
    <property type="component" value="Unassembled WGS sequence"/>
</dbReference>
<gene>
    <name evidence="2" type="ORF">OLEA9_A117149</name>
</gene>
<keyword evidence="1" id="KW-1133">Transmembrane helix</keyword>
<organism evidence="2 3">
    <name type="scientific">Olea europaea subsp. europaea</name>
    <dbReference type="NCBI Taxonomy" id="158383"/>
    <lineage>
        <taxon>Eukaryota</taxon>
        <taxon>Viridiplantae</taxon>
        <taxon>Streptophyta</taxon>
        <taxon>Embryophyta</taxon>
        <taxon>Tracheophyta</taxon>
        <taxon>Spermatophyta</taxon>
        <taxon>Magnoliopsida</taxon>
        <taxon>eudicotyledons</taxon>
        <taxon>Gunneridae</taxon>
        <taxon>Pentapetalae</taxon>
        <taxon>asterids</taxon>
        <taxon>lamiids</taxon>
        <taxon>Lamiales</taxon>
        <taxon>Oleaceae</taxon>
        <taxon>Oleeae</taxon>
        <taxon>Olea</taxon>
    </lineage>
</organism>
<keyword evidence="1" id="KW-0812">Transmembrane</keyword>